<dbReference type="Pfam" id="PF00583">
    <property type="entry name" value="Acetyltransf_1"/>
    <property type="match status" value="1"/>
</dbReference>
<sequence length="731" mass="84289">MSACQTAQKRFLFSTYQDPCLNEYCKEAVTDFPCVKSMSNAALFSRKDCFFWTNKRLISCLQEGQVVVRLAKASDFDEVLKLSKKLNDTFDYVPYRFHKWLLESNRISLVAEKGTEVVGFEECSIVDGEKSVLVEAGRVDPNHRRHGILGLLRALTPVLIREKFPKVVRTRYTVWSGAYQGVRKTNQKHNICDKELYHYDFLTYKVEPEHVSLKYNLENRSKLQPCPKEEFKKRILENASTSSLFPNNMLVIDWQPFKAIPANFKFIVQDQDRYFVDSSNGLARTLTSFSLGRFVQLVRGMMWTSTIYARDSKLCQSHVIHQLMSACQTAKGSFLFSTFQDPSLTRHCEEALTDIPGVTKMKEEESTQKMAVTDVLFFTNSNMGSRLFHRLGSSAALFSRKDCFLWTNKRLISCLQEGQVVVRLAKASDFDEVLKLSKKLKDTFDYVPYRFHKWLLEPNRISLVAEKGTEVVGFAEYSIVDGEKSALMEAGRIDPNHRGHGILGLLRDFTLVLIREKFPKVVRSRYTVWSGAYQAVRKTFQKHNICDKELYHYNFLTYKVEPEHVSLKYKLENCSKLQPCPKEEFKKRILENASTSSLFPNNMLVIDWQPFKAIPANFKFIVQDQDRYFVDSSNGLARTLTSFSLGRFVQLVRGMVWTSTIYARDAKLCQSHVIHQLMSAHQTAKGSFLFSTFQDPSLTRHCEEALTDIPGVTKMKEEESTQKMFIFEGEL</sequence>
<dbReference type="EMBL" id="RCHS01000400">
    <property type="protein sequence ID" value="RMX59045.1"/>
    <property type="molecule type" value="Genomic_DNA"/>
</dbReference>
<dbReference type="PANTHER" id="PTHR47403">
    <property type="entry name" value="LOC100145250 PROTEIN"/>
    <property type="match status" value="1"/>
</dbReference>
<organism evidence="2 3">
    <name type="scientific">Pocillopora damicornis</name>
    <name type="common">Cauliflower coral</name>
    <name type="synonym">Millepora damicornis</name>
    <dbReference type="NCBI Taxonomy" id="46731"/>
    <lineage>
        <taxon>Eukaryota</taxon>
        <taxon>Metazoa</taxon>
        <taxon>Cnidaria</taxon>
        <taxon>Anthozoa</taxon>
        <taxon>Hexacorallia</taxon>
        <taxon>Scleractinia</taxon>
        <taxon>Astrocoeniina</taxon>
        <taxon>Pocilloporidae</taxon>
        <taxon>Pocillopora</taxon>
    </lineage>
</organism>
<proteinExistence type="predicted"/>
<dbReference type="OrthoDB" id="5950117at2759"/>
<feature type="domain" description="N-acetyltransferase" evidence="1">
    <location>
        <begin position="66"/>
        <end position="218"/>
    </location>
</feature>
<dbReference type="InterPro" id="IPR056483">
    <property type="entry name" value="Hisat_C"/>
</dbReference>
<dbReference type="InterPro" id="IPR016181">
    <property type="entry name" value="Acyl_CoA_acyltransferase"/>
</dbReference>
<dbReference type="Proteomes" id="UP000275408">
    <property type="component" value="Unassembled WGS sequence"/>
</dbReference>
<name>A0A3M6UZF6_POCDA</name>
<keyword evidence="3" id="KW-1185">Reference proteome</keyword>
<accession>A0A3M6UZF6</accession>
<dbReference type="SUPFAM" id="SSF55729">
    <property type="entry name" value="Acyl-CoA N-acyltransferases (Nat)"/>
    <property type="match status" value="2"/>
</dbReference>
<dbReference type="AlphaFoldDB" id="A0A3M6UZF6"/>
<gene>
    <name evidence="2" type="ORF">pdam_00010006</name>
</gene>
<dbReference type="PANTHER" id="PTHR47403:SF6">
    <property type="entry name" value="N-ACETYLTRANSFERASE DOMAIN-CONTAINING PROTEIN"/>
    <property type="match status" value="1"/>
</dbReference>
<dbReference type="GO" id="GO:0016747">
    <property type="term" value="F:acyltransferase activity, transferring groups other than amino-acyl groups"/>
    <property type="evidence" value="ECO:0007669"/>
    <property type="project" value="InterPro"/>
</dbReference>
<dbReference type="InterPro" id="IPR000182">
    <property type="entry name" value="GNAT_dom"/>
</dbReference>
<dbReference type="Pfam" id="PF24066">
    <property type="entry name" value="Hisat_C"/>
    <property type="match status" value="2"/>
</dbReference>
<reference evidence="2 3" key="1">
    <citation type="journal article" date="2018" name="Sci. Rep.">
        <title>Comparative analysis of the Pocillopora damicornis genome highlights role of immune system in coral evolution.</title>
        <authorList>
            <person name="Cunning R."/>
            <person name="Bay R.A."/>
            <person name="Gillette P."/>
            <person name="Baker A.C."/>
            <person name="Traylor-Knowles N."/>
        </authorList>
    </citation>
    <scope>NUCLEOTIDE SEQUENCE [LARGE SCALE GENOMIC DNA]</scope>
    <source>
        <strain evidence="2">RSMAS</strain>
        <tissue evidence="2">Whole animal</tissue>
    </source>
</reference>
<dbReference type="PROSITE" id="PS51186">
    <property type="entry name" value="GNAT"/>
    <property type="match status" value="2"/>
</dbReference>
<protein>
    <recommendedName>
        <fullName evidence="1">N-acetyltransferase domain-containing protein</fullName>
    </recommendedName>
</protein>
<comment type="caution">
    <text evidence="2">The sequence shown here is derived from an EMBL/GenBank/DDBJ whole genome shotgun (WGS) entry which is preliminary data.</text>
</comment>
<dbReference type="Gene3D" id="3.40.630.30">
    <property type="match status" value="2"/>
</dbReference>
<feature type="domain" description="N-acetyltransferase" evidence="1">
    <location>
        <begin position="420"/>
        <end position="572"/>
    </location>
</feature>
<dbReference type="CDD" id="cd04301">
    <property type="entry name" value="NAT_SF"/>
    <property type="match status" value="1"/>
</dbReference>
<evidence type="ECO:0000259" key="1">
    <source>
        <dbReference type="PROSITE" id="PS51186"/>
    </source>
</evidence>
<evidence type="ECO:0000313" key="2">
    <source>
        <dbReference type="EMBL" id="RMX59045.1"/>
    </source>
</evidence>
<evidence type="ECO:0000313" key="3">
    <source>
        <dbReference type="Proteomes" id="UP000275408"/>
    </source>
</evidence>